<dbReference type="GO" id="GO:0000978">
    <property type="term" value="F:RNA polymerase II cis-regulatory region sequence-specific DNA binding"/>
    <property type="evidence" value="ECO:0007669"/>
    <property type="project" value="TreeGrafter"/>
</dbReference>
<dbReference type="GO" id="GO:0005634">
    <property type="term" value="C:nucleus"/>
    <property type="evidence" value="ECO:0007669"/>
    <property type="project" value="TreeGrafter"/>
</dbReference>
<feature type="region of interest" description="Disordered" evidence="1">
    <location>
        <begin position="61"/>
        <end position="166"/>
    </location>
</feature>
<organism evidence="4 5">
    <name type="scientific">Chara braunii</name>
    <name type="common">Braun's stonewort</name>
    <dbReference type="NCBI Taxonomy" id="69332"/>
    <lineage>
        <taxon>Eukaryota</taxon>
        <taxon>Viridiplantae</taxon>
        <taxon>Streptophyta</taxon>
        <taxon>Charophyceae</taxon>
        <taxon>Charales</taxon>
        <taxon>Characeae</taxon>
        <taxon>Chara</taxon>
    </lineage>
</organism>
<gene>
    <name evidence="4" type="ORF">CBR_g32354</name>
</gene>
<feature type="compositionally biased region" description="Basic and acidic residues" evidence="1">
    <location>
        <begin position="105"/>
        <end position="118"/>
    </location>
</feature>
<keyword evidence="5" id="KW-1185">Reference proteome</keyword>
<dbReference type="STRING" id="69332.A0A388JY67"/>
<dbReference type="PANTHER" id="PTHR45614">
    <property type="entry name" value="MYB PROTEIN-RELATED"/>
    <property type="match status" value="1"/>
</dbReference>
<dbReference type="PROSITE" id="PS51294">
    <property type="entry name" value="HTH_MYB"/>
    <property type="match status" value="2"/>
</dbReference>
<dbReference type="SUPFAM" id="SSF46689">
    <property type="entry name" value="Homeodomain-like"/>
    <property type="match status" value="1"/>
</dbReference>
<protein>
    <recommendedName>
        <fullName evidence="6">MYB transcription factor</fullName>
    </recommendedName>
</protein>
<dbReference type="InterPro" id="IPR050560">
    <property type="entry name" value="MYB_TF"/>
</dbReference>
<feature type="compositionally biased region" description="Basic and acidic residues" evidence="1">
    <location>
        <begin position="404"/>
        <end position="435"/>
    </location>
</feature>
<dbReference type="Gene3D" id="1.10.10.60">
    <property type="entry name" value="Homeodomain-like"/>
    <property type="match status" value="2"/>
</dbReference>
<dbReference type="Pfam" id="PF00249">
    <property type="entry name" value="Myb_DNA-binding"/>
    <property type="match status" value="2"/>
</dbReference>
<feature type="region of interest" description="Disordered" evidence="1">
    <location>
        <begin position="318"/>
        <end position="437"/>
    </location>
</feature>
<evidence type="ECO:0000259" key="3">
    <source>
        <dbReference type="PROSITE" id="PS51294"/>
    </source>
</evidence>
<dbReference type="InterPro" id="IPR001005">
    <property type="entry name" value="SANT/Myb"/>
</dbReference>
<proteinExistence type="predicted"/>
<feature type="domain" description="Myb-like" evidence="2">
    <location>
        <begin position="276"/>
        <end position="318"/>
    </location>
</feature>
<reference evidence="4 5" key="1">
    <citation type="journal article" date="2018" name="Cell">
        <title>The Chara Genome: Secondary Complexity and Implications for Plant Terrestrialization.</title>
        <authorList>
            <person name="Nishiyama T."/>
            <person name="Sakayama H."/>
            <person name="Vries J.D."/>
            <person name="Buschmann H."/>
            <person name="Saint-Marcoux D."/>
            <person name="Ullrich K.K."/>
            <person name="Haas F.B."/>
            <person name="Vanderstraeten L."/>
            <person name="Becker D."/>
            <person name="Lang D."/>
            <person name="Vosolsobe S."/>
            <person name="Rombauts S."/>
            <person name="Wilhelmsson P.K.I."/>
            <person name="Janitza P."/>
            <person name="Kern R."/>
            <person name="Heyl A."/>
            <person name="Rumpler F."/>
            <person name="Villalobos L.I.A.C."/>
            <person name="Clay J.M."/>
            <person name="Skokan R."/>
            <person name="Toyoda A."/>
            <person name="Suzuki Y."/>
            <person name="Kagoshima H."/>
            <person name="Schijlen E."/>
            <person name="Tajeshwar N."/>
            <person name="Catarino B."/>
            <person name="Hetherington A.J."/>
            <person name="Saltykova A."/>
            <person name="Bonnot C."/>
            <person name="Breuninger H."/>
            <person name="Symeonidi A."/>
            <person name="Radhakrishnan G.V."/>
            <person name="Van Nieuwerburgh F."/>
            <person name="Deforce D."/>
            <person name="Chang C."/>
            <person name="Karol K.G."/>
            <person name="Hedrich R."/>
            <person name="Ulvskov P."/>
            <person name="Glockner G."/>
            <person name="Delwiche C.F."/>
            <person name="Petrasek J."/>
            <person name="Van de Peer Y."/>
            <person name="Friml J."/>
            <person name="Beilby M."/>
            <person name="Dolan L."/>
            <person name="Kohara Y."/>
            <person name="Sugano S."/>
            <person name="Fujiyama A."/>
            <person name="Delaux P.-M."/>
            <person name="Quint M."/>
            <person name="TheiBen G."/>
            <person name="Hagemann M."/>
            <person name="Harholt J."/>
            <person name="Dunand C."/>
            <person name="Zachgo S."/>
            <person name="Langdale J."/>
            <person name="Maumus F."/>
            <person name="Straeten D.V.D."/>
            <person name="Gould S.B."/>
            <person name="Rensing S.A."/>
        </authorList>
    </citation>
    <scope>NUCLEOTIDE SEQUENCE [LARGE SCALE GENOMIC DNA]</scope>
    <source>
        <strain evidence="4 5">S276</strain>
    </source>
</reference>
<dbReference type="GO" id="GO:0000981">
    <property type="term" value="F:DNA-binding transcription factor activity, RNA polymerase II-specific"/>
    <property type="evidence" value="ECO:0007669"/>
    <property type="project" value="TreeGrafter"/>
</dbReference>
<dbReference type="InterPro" id="IPR009057">
    <property type="entry name" value="Homeodomain-like_sf"/>
</dbReference>
<dbReference type="CDD" id="cd00167">
    <property type="entry name" value="SANT"/>
    <property type="match status" value="2"/>
</dbReference>
<dbReference type="AlphaFoldDB" id="A0A388JY67"/>
<dbReference type="InterPro" id="IPR017930">
    <property type="entry name" value="Myb_dom"/>
</dbReference>
<feature type="compositionally biased region" description="Basic residues" evidence="1">
    <location>
        <begin position="584"/>
        <end position="593"/>
    </location>
</feature>
<dbReference type="OrthoDB" id="2143914at2759"/>
<feature type="compositionally biased region" description="Low complexity" evidence="1">
    <location>
        <begin position="374"/>
        <end position="383"/>
    </location>
</feature>
<feature type="region of interest" description="Disordered" evidence="1">
    <location>
        <begin position="197"/>
        <end position="218"/>
    </location>
</feature>
<feature type="domain" description="HTH myb-type" evidence="3">
    <location>
        <begin position="220"/>
        <end position="267"/>
    </location>
</feature>
<feature type="region of interest" description="Disordered" evidence="1">
    <location>
        <begin position="557"/>
        <end position="593"/>
    </location>
</feature>
<dbReference type="Gramene" id="GBG62764">
    <property type="protein sequence ID" value="GBG62764"/>
    <property type="gene ID" value="CBR_g32354"/>
</dbReference>
<name>A0A388JY67_CHABU</name>
<dbReference type="EMBL" id="BFEA01000032">
    <property type="protein sequence ID" value="GBG62764.1"/>
    <property type="molecule type" value="Genomic_DNA"/>
</dbReference>
<feature type="compositionally biased region" description="Basic residues" evidence="1">
    <location>
        <begin position="363"/>
        <end position="373"/>
    </location>
</feature>
<evidence type="ECO:0000313" key="4">
    <source>
        <dbReference type="EMBL" id="GBG62764.1"/>
    </source>
</evidence>
<evidence type="ECO:0000256" key="1">
    <source>
        <dbReference type="SAM" id="MobiDB-lite"/>
    </source>
</evidence>
<accession>A0A388JY67</accession>
<comment type="caution">
    <text evidence="4">The sequence shown here is derived from an EMBL/GenBank/DDBJ whole genome shotgun (WGS) entry which is preliminary data.</text>
</comment>
<feature type="domain" description="Myb-like" evidence="2">
    <location>
        <begin position="213"/>
        <end position="263"/>
    </location>
</feature>
<evidence type="ECO:0000313" key="5">
    <source>
        <dbReference type="Proteomes" id="UP000265515"/>
    </source>
</evidence>
<evidence type="ECO:0000259" key="2">
    <source>
        <dbReference type="PROSITE" id="PS50090"/>
    </source>
</evidence>
<evidence type="ECO:0008006" key="6">
    <source>
        <dbReference type="Google" id="ProtNLM"/>
    </source>
</evidence>
<dbReference type="PROSITE" id="PS50090">
    <property type="entry name" value="MYB_LIKE"/>
    <property type="match status" value="2"/>
</dbReference>
<sequence length="593" mass="63835">MARTRKRKAPGDCERFMMSQMYSLQRYLAGYWLAPGFDLSPEQFYQAALSIILPPAKRVARAPAPPEAGAPAKVALPPVTKDGKTLPQTAAALPASTTPVVLPEPPKRPNERGKEKKLVPVPVSAPPAPAKGPAVMPGGRANAAVTPGKGKGEAARTKPTGSAAASAGKGVVGSAAFLKAGANNEALVVTSGSLAKAGGKEVGEPAAGEGGNATPKAEMAWTPEDDTKLQQVVGEVGENWKKVAVRIHGRKRSECRARWMHLRSDLCVKRAPSKAWTEEEDAAIVRMYKEFGKKWTRMAKELPGRTRKTVKSRWLTALKHRVEDDGEGGATGDGSDGDMDMTPSDPHIKQQVKGGQTSLSQSAKHHQAQKHQQQHQQQEEQSSPNKEQRPGDKKRKKKKKAKGKPKDAVAEDGDVQKPHFSKIDETAAAKEDTRGLGHQTMDSMQAITLAPNRLSVESAGQKVSQDPIRQDVGPEQAVASLKEQQAEQKSLPARAFTKKQVLGNLGSVLQQQLILKKHLQQQQQQLLQKQKEGCGVGGKQPLTMEHSDSANVQKMNTAGEEAEQQVQTQAPSASIPEAANAARKSARTRKIWT</sequence>
<feature type="domain" description="HTH myb-type" evidence="3">
    <location>
        <begin position="275"/>
        <end position="322"/>
    </location>
</feature>
<dbReference type="SMART" id="SM00717">
    <property type="entry name" value="SANT"/>
    <property type="match status" value="2"/>
</dbReference>
<dbReference type="Proteomes" id="UP000265515">
    <property type="component" value="Unassembled WGS sequence"/>
</dbReference>
<feature type="compositionally biased region" description="Basic residues" evidence="1">
    <location>
        <begin position="392"/>
        <end position="403"/>
    </location>
</feature>